<organism evidence="1 2">
    <name type="scientific">Camelus dromedarius</name>
    <name type="common">Dromedary</name>
    <name type="synonym">Arabian camel</name>
    <dbReference type="NCBI Taxonomy" id="9838"/>
    <lineage>
        <taxon>Eukaryota</taxon>
        <taxon>Metazoa</taxon>
        <taxon>Chordata</taxon>
        <taxon>Craniata</taxon>
        <taxon>Vertebrata</taxon>
        <taxon>Euteleostomi</taxon>
        <taxon>Mammalia</taxon>
        <taxon>Eutheria</taxon>
        <taxon>Laurasiatheria</taxon>
        <taxon>Artiodactyla</taxon>
        <taxon>Tylopoda</taxon>
        <taxon>Camelidae</taxon>
        <taxon>Camelus</taxon>
    </lineage>
</organism>
<dbReference type="InterPro" id="IPR023420">
    <property type="entry name" value="Kinase_SYK/ZAP-70_inter-SH2_sf"/>
</dbReference>
<dbReference type="AlphaFoldDB" id="A0A5N4E165"/>
<dbReference type="GO" id="GO:0004715">
    <property type="term" value="F:non-membrane spanning protein tyrosine kinase activity"/>
    <property type="evidence" value="ECO:0007669"/>
    <property type="project" value="InterPro"/>
</dbReference>
<dbReference type="Gene3D" id="1.10.930.10">
    <property type="entry name" value="Syk Kinase, Chain A, domain 2"/>
    <property type="match status" value="1"/>
</dbReference>
<keyword evidence="2" id="KW-1185">Reference proteome</keyword>
<gene>
    <name evidence="1" type="ORF">Cadr_000005240</name>
</gene>
<protein>
    <submittedName>
        <fullName evidence="1">Tyrosine-protein kinase SYK</fullName>
    </submittedName>
</protein>
<evidence type="ECO:0000313" key="2">
    <source>
        <dbReference type="Proteomes" id="UP000299084"/>
    </source>
</evidence>
<evidence type="ECO:0000313" key="1">
    <source>
        <dbReference type="EMBL" id="KAB1277087.1"/>
    </source>
</evidence>
<name>A0A5N4E165_CAMDR</name>
<accession>A0A5N4E165</accession>
<keyword evidence="1" id="KW-0418">Kinase</keyword>
<dbReference type="EMBL" id="JWIN03000006">
    <property type="protein sequence ID" value="KAB1277087.1"/>
    <property type="molecule type" value="Genomic_DNA"/>
</dbReference>
<dbReference type="Proteomes" id="UP000299084">
    <property type="component" value="Unassembled WGS sequence"/>
</dbReference>
<comment type="caution">
    <text evidence="1">The sequence shown here is derived from an EMBL/GenBank/DDBJ whole genome shotgun (WGS) entry which is preliminary data.</text>
</comment>
<sequence>MAVSVLLIYNCSWSVFPQGASTPSHFPSGVELDGLVCVLTKPVPGRRTCSPERPLRPLKENLIRDYMKQTWNLQVGRASQGLA</sequence>
<keyword evidence="1" id="KW-0808">Transferase</keyword>
<proteinExistence type="predicted"/>
<reference evidence="1 2" key="1">
    <citation type="journal article" date="2019" name="Mol. Ecol. Resour.">
        <title>Improving Illumina assemblies with Hi-C and long reads: an example with the North African dromedary.</title>
        <authorList>
            <person name="Elbers J.P."/>
            <person name="Rogers M.F."/>
            <person name="Perelman P.L."/>
            <person name="Proskuryakova A.A."/>
            <person name="Serdyukova N.A."/>
            <person name="Johnson W.E."/>
            <person name="Horin P."/>
            <person name="Corander J."/>
            <person name="Murphy D."/>
            <person name="Burger P.A."/>
        </authorList>
    </citation>
    <scope>NUCLEOTIDE SEQUENCE [LARGE SCALE GENOMIC DNA]</scope>
    <source>
        <strain evidence="1">Drom800</strain>
        <tissue evidence="1">Blood</tissue>
    </source>
</reference>